<gene>
    <name evidence="3" type="ORF">EYB31_19240</name>
</gene>
<dbReference type="InterPro" id="IPR005149">
    <property type="entry name" value="Tscrpt_reg_PadR_N"/>
</dbReference>
<evidence type="ECO:0000256" key="1">
    <source>
        <dbReference type="SAM" id="MobiDB-lite"/>
    </source>
</evidence>
<dbReference type="Gene3D" id="1.10.10.10">
    <property type="entry name" value="Winged helix-like DNA-binding domain superfamily/Winged helix DNA-binding domain"/>
    <property type="match status" value="1"/>
</dbReference>
<proteinExistence type="predicted"/>
<organism evidence="3 4">
    <name type="scientific">Paenibacillus thalictri</name>
    <dbReference type="NCBI Taxonomy" id="2527873"/>
    <lineage>
        <taxon>Bacteria</taxon>
        <taxon>Bacillati</taxon>
        <taxon>Bacillota</taxon>
        <taxon>Bacilli</taxon>
        <taxon>Bacillales</taxon>
        <taxon>Paenibacillaceae</taxon>
        <taxon>Paenibacillus</taxon>
    </lineage>
</organism>
<dbReference type="Pfam" id="PF03551">
    <property type="entry name" value="PadR"/>
    <property type="match status" value="1"/>
</dbReference>
<feature type="region of interest" description="Disordered" evidence="1">
    <location>
        <begin position="207"/>
        <end position="236"/>
    </location>
</feature>
<accession>A0A4V2J403</accession>
<evidence type="ECO:0000313" key="4">
    <source>
        <dbReference type="Proteomes" id="UP000293142"/>
    </source>
</evidence>
<dbReference type="PANTHER" id="PTHR43252:SF2">
    <property type="entry name" value="TRANSCRIPTION REGULATOR, PADR-LIKE FAMILY"/>
    <property type="match status" value="1"/>
</dbReference>
<evidence type="ECO:0000313" key="3">
    <source>
        <dbReference type="EMBL" id="TBL76565.1"/>
    </source>
</evidence>
<dbReference type="AlphaFoldDB" id="A0A4V2J403"/>
<dbReference type="InterPro" id="IPR036388">
    <property type="entry name" value="WH-like_DNA-bd_sf"/>
</dbReference>
<dbReference type="OrthoDB" id="9814826at2"/>
<sequence length="236" mass="26971">MKFHNQHVGHKEYSERRRFDQKGDRGLFLKHRHGGGRHGFGGHGGGKRFFERGKFKIALLELLVKEPMHGYQLIKAMEESTGGLYTPSPGSVYPNLQLLEDMQLIGSGETDGKKLYYITTEGLTYLRERKNEEADTPSEEGWEHRGRHRLHGGRGGKHQLRGFMKEWSELIYLMSRAAEAAQEQPISKQAEFNELMAKFEDNLKQFLESAANPGDDETVTSQPEADLLPEDKRDDK</sequence>
<evidence type="ECO:0000259" key="2">
    <source>
        <dbReference type="Pfam" id="PF03551"/>
    </source>
</evidence>
<dbReference type="RefSeq" id="WP_131015038.1">
    <property type="nucleotide sequence ID" value="NZ_SIRE01000013.1"/>
</dbReference>
<dbReference type="SUPFAM" id="SSF46785">
    <property type="entry name" value="Winged helix' DNA-binding domain"/>
    <property type="match status" value="1"/>
</dbReference>
<name>A0A4V2J403_9BACL</name>
<dbReference type="Proteomes" id="UP000293142">
    <property type="component" value="Unassembled WGS sequence"/>
</dbReference>
<keyword evidence="4" id="KW-1185">Reference proteome</keyword>
<feature type="compositionally biased region" description="Basic residues" evidence="1">
    <location>
        <begin position="145"/>
        <end position="157"/>
    </location>
</feature>
<dbReference type="InterPro" id="IPR036390">
    <property type="entry name" value="WH_DNA-bd_sf"/>
</dbReference>
<protein>
    <submittedName>
        <fullName evidence="3">PadR family transcriptional regulator</fullName>
    </submittedName>
</protein>
<comment type="caution">
    <text evidence="3">The sequence shown here is derived from an EMBL/GenBank/DDBJ whole genome shotgun (WGS) entry which is preliminary data.</text>
</comment>
<feature type="domain" description="Transcription regulator PadR N-terminal" evidence="2">
    <location>
        <begin position="59"/>
        <end position="127"/>
    </location>
</feature>
<dbReference type="PANTHER" id="PTHR43252">
    <property type="entry name" value="TRANSCRIPTIONAL REGULATOR YQJI"/>
    <property type="match status" value="1"/>
</dbReference>
<feature type="region of interest" description="Disordered" evidence="1">
    <location>
        <begin position="131"/>
        <end position="157"/>
    </location>
</feature>
<reference evidence="3 4" key="1">
    <citation type="submission" date="2019-02" db="EMBL/GenBank/DDBJ databases">
        <title>Paenibacillus sp. nov., isolated from surface-sterilized tissue of Thalictrum simplex L.</title>
        <authorList>
            <person name="Tuo L."/>
        </authorList>
    </citation>
    <scope>NUCLEOTIDE SEQUENCE [LARGE SCALE GENOMIC DNA]</scope>
    <source>
        <strain evidence="3 4">N2SHLJ1</strain>
    </source>
</reference>
<dbReference type="EMBL" id="SIRE01000013">
    <property type="protein sequence ID" value="TBL76565.1"/>
    <property type="molecule type" value="Genomic_DNA"/>
</dbReference>